<gene>
    <name evidence="5 6" type="primary">hypA</name>
    <name evidence="6" type="ORF">GHYDROH2_11490</name>
</gene>
<keyword evidence="7" id="KW-1185">Reference proteome</keyword>
<evidence type="ECO:0000256" key="5">
    <source>
        <dbReference type="HAMAP-Rule" id="MF_00213"/>
    </source>
</evidence>
<evidence type="ECO:0000256" key="1">
    <source>
        <dbReference type="ARBA" id="ARBA00010748"/>
    </source>
</evidence>
<comment type="function">
    <text evidence="5">Involved in the maturation of [NiFe] hydrogenases. Required for nickel insertion into the metal center of the hydrogenase.</text>
</comment>
<protein>
    <recommendedName>
        <fullName evidence="5">Hydrogenase maturation factor HypA</fullName>
    </recommendedName>
</protein>
<dbReference type="PIRSF" id="PIRSF004761">
    <property type="entry name" value="Hydrgn_mat_HypA"/>
    <property type="match status" value="1"/>
</dbReference>
<dbReference type="Pfam" id="PF01155">
    <property type="entry name" value="HypA"/>
    <property type="match status" value="1"/>
</dbReference>
<dbReference type="InterPro" id="IPR020538">
    <property type="entry name" value="Hydgase_Ni_incorp_HypA/HybF_CS"/>
</dbReference>
<organism evidence="6 7">
    <name type="scientific">Geobacter hydrogenophilus</name>
    <dbReference type="NCBI Taxonomy" id="40983"/>
    <lineage>
        <taxon>Bacteria</taxon>
        <taxon>Pseudomonadati</taxon>
        <taxon>Thermodesulfobacteriota</taxon>
        <taxon>Desulfuromonadia</taxon>
        <taxon>Geobacterales</taxon>
        <taxon>Geobacteraceae</taxon>
        <taxon>Geobacter</taxon>
    </lineage>
</organism>
<dbReference type="AlphaFoldDB" id="A0A9W6LB10"/>
<keyword evidence="3 5" id="KW-0479">Metal-binding</keyword>
<feature type="binding site" evidence="5">
    <location>
        <position position="15"/>
    </location>
    <ligand>
        <name>Ni(2+)</name>
        <dbReference type="ChEBI" id="CHEBI:49786"/>
    </ligand>
</feature>
<sequence>MTLLTQAVLKEMHMHEMSITQSVVEICDKSAGGRRVLSVTLEIGDLSGVVPDAVEFCFEACTRDTLLEGARLVIEQVPGRGECTSCGKEFPVRGYFDPCPACGAYGIRVVTGEELRVKELEVE</sequence>
<dbReference type="InterPro" id="IPR000688">
    <property type="entry name" value="HypA/HybF"/>
</dbReference>
<accession>A0A9W6LB10</accession>
<dbReference type="PANTHER" id="PTHR34535:SF3">
    <property type="entry name" value="HYDROGENASE MATURATION FACTOR HYPA"/>
    <property type="match status" value="1"/>
</dbReference>
<dbReference type="PANTHER" id="PTHR34535">
    <property type="entry name" value="HYDROGENASE MATURATION FACTOR HYPA"/>
    <property type="match status" value="1"/>
</dbReference>
<keyword evidence="2 5" id="KW-0533">Nickel</keyword>
<evidence type="ECO:0000256" key="3">
    <source>
        <dbReference type="ARBA" id="ARBA00022723"/>
    </source>
</evidence>
<dbReference type="GO" id="GO:0051604">
    <property type="term" value="P:protein maturation"/>
    <property type="evidence" value="ECO:0007669"/>
    <property type="project" value="InterPro"/>
</dbReference>
<reference evidence="6" key="1">
    <citation type="submission" date="2022-12" db="EMBL/GenBank/DDBJ databases">
        <title>Reference genome sequencing for broad-spectrum identification of bacterial and archaeal isolates by mass spectrometry.</title>
        <authorList>
            <person name="Sekiguchi Y."/>
            <person name="Tourlousse D.M."/>
        </authorList>
    </citation>
    <scope>NUCLEOTIDE SEQUENCE</scope>
    <source>
        <strain evidence="6">H2</strain>
    </source>
</reference>
<dbReference type="GO" id="GO:0016151">
    <property type="term" value="F:nickel cation binding"/>
    <property type="evidence" value="ECO:0007669"/>
    <property type="project" value="UniProtKB-UniRule"/>
</dbReference>
<comment type="similarity">
    <text evidence="1 5">Belongs to the HypA/HybF family.</text>
</comment>
<proteinExistence type="inferred from homology"/>
<evidence type="ECO:0000256" key="4">
    <source>
        <dbReference type="ARBA" id="ARBA00022833"/>
    </source>
</evidence>
<dbReference type="EMBL" id="BSDS01000001">
    <property type="protein sequence ID" value="GLI37648.1"/>
    <property type="molecule type" value="Genomic_DNA"/>
</dbReference>
<evidence type="ECO:0000313" key="6">
    <source>
        <dbReference type="EMBL" id="GLI37648.1"/>
    </source>
</evidence>
<name>A0A9W6LB10_9BACT</name>
<feature type="binding site" evidence="5">
    <location>
        <position position="99"/>
    </location>
    <ligand>
        <name>Zn(2+)</name>
        <dbReference type="ChEBI" id="CHEBI:29105"/>
    </ligand>
</feature>
<evidence type="ECO:0000256" key="2">
    <source>
        <dbReference type="ARBA" id="ARBA00022596"/>
    </source>
</evidence>
<feature type="binding site" evidence="5">
    <location>
        <position position="102"/>
    </location>
    <ligand>
        <name>Zn(2+)</name>
        <dbReference type="ChEBI" id="CHEBI:29105"/>
    </ligand>
</feature>
<dbReference type="NCBIfam" id="TIGR00100">
    <property type="entry name" value="hypA"/>
    <property type="match status" value="1"/>
</dbReference>
<feature type="binding site" evidence="5">
    <location>
        <position position="86"/>
    </location>
    <ligand>
        <name>Zn(2+)</name>
        <dbReference type="ChEBI" id="CHEBI:29105"/>
    </ligand>
</feature>
<dbReference type="Proteomes" id="UP001144352">
    <property type="component" value="Unassembled WGS sequence"/>
</dbReference>
<keyword evidence="4 5" id="KW-0862">Zinc</keyword>
<feature type="binding site" evidence="5">
    <location>
        <position position="83"/>
    </location>
    <ligand>
        <name>Zn(2+)</name>
        <dbReference type="ChEBI" id="CHEBI:29105"/>
    </ligand>
</feature>
<dbReference type="Gene3D" id="3.30.2320.80">
    <property type="match status" value="1"/>
</dbReference>
<evidence type="ECO:0000313" key="7">
    <source>
        <dbReference type="Proteomes" id="UP001144352"/>
    </source>
</evidence>
<dbReference type="PROSITE" id="PS01249">
    <property type="entry name" value="HYPA"/>
    <property type="match status" value="1"/>
</dbReference>
<dbReference type="HAMAP" id="MF_00213">
    <property type="entry name" value="HypA_HybF"/>
    <property type="match status" value="1"/>
</dbReference>
<comment type="caution">
    <text evidence="6">The sequence shown here is derived from an EMBL/GenBank/DDBJ whole genome shotgun (WGS) entry which is preliminary data.</text>
</comment>
<dbReference type="GO" id="GO:0008270">
    <property type="term" value="F:zinc ion binding"/>
    <property type="evidence" value="ECO:0007669"/>
    <property type="project" value="UniProtKB-UniRule"/>
</dbReference>